<feature type="coiled-coil region" evidence="7">
    <location>
        <begin position="84"/>
        <end position="153"/>
    </location>
</feature>
<proteinExistence type="inferred from homology"/>
<protein>
    <recommendedName>
        <fullName evidence="3">Cilia- and flagella-associated protein 157</fullName>
    </recommendedName>
</protein>
<dbReference type="InterPro" id="IPR038844">
    <property type="entry name" value="CFAP157"/>
</dbReference>
<accession>A0ABV0ZHF3</accession>
<keyword evidence="5" id="KW-0969">Cilium</keyword>
<feature type="non-terminal residue" evidence="9">
    <location>
        <position position="164"/>
    </location>
</feature>
<evidence type="ECO:0000256" key="3">
    <source>
        <dbReference type="ARBA" id="ARBA00014087"/>
    </source>
</evidence>
<comment type="subcellular location">
    <subcellularLocation>
        <location evidence="1">Cell projection</location>
        <location evidence="1">Cilium</location>
    </subcellularLocation>
</comment>
<comment type="caution">
    <text evidence="9">The sequence shown here is derived from an EMBL/GenBank/DDBJ whole genome shotgun (WGS) entry which is preliminary data.</text>
</comment>
<evidence type="ECO:0000256" key="2">
    <source>
        <dbReference type="ARBA" id="ARBA00010841"/>
    </source>
</evidence>
<evidence type="ECO:0000313" key="10">
    <source>
        <dbReference type="Proteomes" id="UP001469553"/>
    </source>
</evidence>
<evidence type="ECO:0000313" key="9">
    <source>
        <dbReference type="EMBL" id="MEQ2305406.1"/>
    </source>
</evidence>
<evidence type="ECO:0000256" key="1">
    <source>
        <dbReference type="ARBA" id="ARBA00004138"/>
    </source>
</evidence>
<evidence type="ECO:0000256" key="7">
    <source>
        <dbReference type="SAM" id="Coils"/>
    </source>
</evidence>
<organism evidence="9 10">
    <name type="scientific">Ameca splendens</name>
    <dbReference type="NCBI Taxonomy" id="208324"/>
    <lineage>
        <taxon>Eukaryota</taxon>
        <taxon>Metazoa</taxon>
        <taxon>Chordata</taxon>
        <taxon>Craniata</taxon>
        <taxon>Vertebrata</taxon>
        <taxon>Euteleostomi</taxon>
        <taxon>Actinopterygii</taxon>
        <taxon>Neopterygii</taxon>
        <taxon>Teleostei</taxon>
        <taxon>Neoteleostei</taxon>
        <taxon>Acanthomorphata</taxon>
        <taxon>Ovalentaria</taxon>
        <taxon>Atherinomorphae</taxon>
        <taxon>Cyprinodontiformes</taxon>
        <taxon>Goodeidae</taxon>
        <taxon>Ameca</taxon>
    </lineage>
</organism>
<comment type="similarity">
    <text evidence="2">Belongs to the CFAP157 family.</text>
</comment>
<feature type="region of interest" description="Disordered" evidence="8">
    <location>
        <begin position="1"/>
        <end position="20"/>
    </location>
</feature>
<name>A0ABV0ZHF3_9TELE</name>
<keyword evidence="4 7" id="KW-0175">Coiled coil</keyword>
<evidence type="ECO:0000256" key="6">
    <source>
        <dbReference type="ARBA" id="ARBA00023273"/>
    </source>
</evidence>
<dbReference type="Proteomes" id="UP001469553">
    <property type="component" value="Unassembled WGS sequence"/>
</dbReference>
<dbReference type="PANTHER" id="PTHR31954:SF1">
    <property type="entry name" value="CILIA- AND FLAGELLA-ASSOCIATED PROTEIN 157"/>
    <property type="match status" value="1"/>
</dbReference>
<keyword evidence="10" id="KW-1185">Reference proteome</keyword>
<dbReference type="EMBL" id="JAHRIP010062802">
    <property type="protein sequence ID" value="MEQ2305406.1"/>
    <property type="molecule type" value="Genomic_DNA"/>
</dbReference>
<evidence type="ECO:0000256" key="5">
    <source>
        <dbReference type="ARBA" id="ARBA00023069"/>
    </source>
</evidence>
<evidence type="ECO:0000256" key="8">
    <source>
        <dbReference type="SAM" id="MobiDB-lite"/>
    </source>
</evidence>
<sequence length="164" mass="19273">MTSMESLEKQLERQKKERKEEIHNLEMKALLEKRRLEKEMESEVAAMSEKVQHLVDQRLPETTRSVLQENTELKTRFSQLSQVAKSLLEENKALREHKRQLSIDTDILEQMVSGTSRISCVRKKKVQQLTGELQELQEDITEKLQHLEQLQTEHTRVLAEVEAL</sequence>
<dbReference type="PANTHER" id="PTHR31954">
    <property type="entry name" value="CILIA- AND FLAGELLA-ASSOCIATED PROTEIN 157"/>
    <property type="match status" value="1"/>
</dbReference>
<reference evidence="9 10" key="1">
    <citation type="submission" date="2021-06" db="EMBL/GenBank/DDBJ databases">
        <authorList>
            <person name="Palmer J.M."/>
        </authorList>
    </citation>
    <scope>NUCLEOTIDE SEQUENCE [LARGE SCALE GENOMIC DNA]</scope>
    <source>
        <strain evidence="9 10">AS_MEX2019</strain>
        <tissue evidence="9">Muscle</tissue>
    </source>
</reference>
<evidence type="ECO:0000256" key="4">
    <source>
        <dbReference type="ARBA" id="ARBA00023054"/>
    </source>
</evidence>
<gene>
    <name evidence="9" type="ORF">AMECASPLE_037503</name>
</gene>
<keyword evidence="6" id="KW-0966">Cell projection</keyword>